<dbReference type="Pfam" id="PF19644">
    <property type="entry name" value="DUF6147"/>
    <property type="match status" value="1"/>
</dbReference>
<evidence type="ECO:0000313" key="3">
    <source>
        <dbReference type="Proteomes" id="UP000249134"/>
    </source>
</evidence>
<accession>A0A2X4VYW5</accession>
<dbReference type="InterPro" id="IPR046145">
    <property type="entry name" value="DUF6147"/>
</dbReference>
<reference evidence="2 3" key="1">
    <citation type="submission" date="2018-06" db="EMBL/GenBank/DDBJ databases">
        <authorList>
            <consortium name="Pathogen Informatics"/>
            <person name="Doyle S."/>
        </authorList>
    </citation>
    <scope>NUCLEOTIDE SEQUENCE [LARGE SCALE GENOMIC DNA]</scope>
    <source>
        <strain evidence="2 3">NCTC4824</strain>
    </source>
</reference>
<gene>
    <name evidence="2" type="ORF">NCTC4824_01510</name>
</gene>
<feature type="chain" id="PRO_5015941977" evidence="1">
    <location>
        <begin position="27"/>
        <end position="168"/>
    </location>
</feature>
<keyword evidence="1" id="KW-0732">Signal</keyword>
<dbReference type="STRING" id="1348624.GCA_001591545_00597"/>
<dbReference type="Proteomes" id="UP000249134">
    <property type="component" value="Chromosome 1"/>
</dbReference>
<sequence>MKLIKKVLLVFTLIAAVGLAPNVSLAQEADELPDIPPTSQPPTDLNFGSGSTLMNIELFSTKYFMSGTSTIKGVSSTVVRIAGNTKAFSPVDKISVDLYLEQWDATSSKWKTVLAAGGTSNFYSSFVSSGKDIKVVKNKYYRVRAKHRVVKAGAIEEKTSITSYIYLN</sequence>
<keyword evidence="3" id="KW-1185">Reference proteome</keyword>
<proteinExistence type="predicted"/>
<protein>
    <submittedName>
        <fullName evidence="2">Uncharacterized protein</fullName>
    </submittedName>
</protein>
<dbReference type="AlphaFoldDB" id="A0A2X4VYW5"/>
<evidence type="ECO:0000256" key="1">
    <source>
        <dbReference type="SAM" id="SignalP"/>
    </source>
</evidence>
<dbReference type="KEGG" id="blen:NCTC4824_01510"/>
<feature type="signal peptide" evidence="1">
    <location>
        <begin position="1"/>
        <end position="26"/>
    </location>
</feature>
<dbReference type="EMBL" id="LS483476">
    <property type="protein sequence ID" value="SQI55589.1"/>
    <property type="molecule type" value="Genomic_DNA"/>
</dbReference>
<dbReference type="RefSeq" id="WP_066137128.1">
    <property type="nucleotide sequence ID" value="NZ_CBCSGM010000001.1"/>
</dbReference>
<name>A0A2X4VYW5_LEDLE</name>
<organism evidence="2 3">
    <name type="scientific">Lederbergia lenta</name>
    <name type="common">Bacillus lentus</name>
    <dbReference type="NCBI Taxonomy" id="1467"/>
    <lineage>
        <taxon>Bacteria</taxon>
        <taxon>Bacillati</taxon>
        <taxon>Bacillota</taxon>
        <taxon>Bacilli</taxon>
        <taxon>Bacillales</taxon>
        <taxon>Bacillaceae</taxon>
        <taxon>Lederbergia</taxon>
    </lineage>
</organism>
<evidence type="ECO:0000313" key="2">
    <source>
        <dbReference type="EMBL" id="SQI55589.1"/>
    </source>
</evidence>